<sequence>LSQINVDENNEIDESLGEQKEGSAWRIQDKKLDKNSGVYKYCFECRHAGTFKSKKKTKNEPSQQCNRNHTLNPDNAHFINIYRQIPQNIMDKIGFYVNTVHGISQHTLNKDLANVIQHFRKGDVTDPERDPENDASNLLKALRTLKEDDPTWFIAGCCVKNRLFHLFWMTPHQKSLYLRHHDVILTDNTAQTNKY</sequence>
<dbReference type="Proteomes" id="UP000789901">
    <property type="component" value="Unassembled WGS sequence"/>
</dbReference>
<name>A0ABN7UW25_GIGMA</name>
<comment type="caution">
    <text evidence="2">The sequence shown here is derived from an EMBL/GenBank/DDBJ whole genome shotgun (WGS) entry which is preliminary data.</text>
</comment>
<proteinExistence type="predicted"/>
<keyword evidence="3" id="KW-1185">Reference proteome</keyword>
<feature type="region of interest" description="Disordered" evidence="1">
    <location>
        <begin position="1"/>
        <end position="20"/>
    </location>
</feature>
<gene>
    <name evidence="2" type="ORF">GMARGA_LOCUS11377</name>
</gene>
<protein>
    <submittedName>
        <fullName evidence="2">7627_t:CDS:1</fullName>
    </submittedName>
</protein>
<dbReference type="EMBL" id="CAJVQB010006653">
    <property type="protein sequence ID" value="CAG8688831.1"/>
    <property type="molecule type" value="Genomic_DNA"/>
</dbReference>
<organism evidence="2 3">
    <name type="scientific">Gigaspora margarita</name>
    <dbReference type="NCBI Taxonomy" id="4874"/>
    <lineage>
        <taxon>Eukaryota</taxon>
        <taxon>Fungi</taxon>
        <taxon>Fungi incertae sedis</taxon>
        <taxon>Mucoromycota</taxon>
        <taxon>Glomeromycotina</taxon>
        <taxon>Glomeromycetes</taxon>
        <taxon>Diversisporales</taxon>
        <taxon>Gigasporaceae</taxon>
        <taxon>Gigaspora</taxon>
    </lineage>
</organism>
<evidence type="ECO:0000256" key="1">
    <source>
        <dbReference type="SAM" id="MobiDB-lite"/>
    </source>
</evidence>
<reference evidence="2 3" key="1">
    <citation type="submission" date="2021-06" db="EMBL/GenBank/DDBJ databases">
        <authorList>
            <person name="Kallberg Y."/>
            <person name="Tangrot J."/>
            <person name="Rosling A."/>
        </authorList>
    </citation>
    <scope>NUCLEOTIDE SEQUENCE [LARGE SCALE GENOMIC DNA]</scope>
    <source>
        <strain evidence="2 3">120-4 pot B 10/14</strain>
    </source>
</reference>
<accession>A0ABN7UW25</accession>
<evidence type="ECO:0000313" key="2">
    <source>
        <dbReference type="EMBL" id="CAG8688831.1"/>
    </source>
</evidence>
<feature type="non-terminal residue" evidence="2">
    <location>
        <position position="1"/>
    </location>
</feature>
<evidence type="ECO:0000313" key="3">
    <source>
        <dbReference type="Proteomes" id="UP000789901"/>
    </source>
</evidence>